<dbReference type="Gene3D" id="1.10.357.10">
    <property type="entry name" value="Tetracycline Repressor, domain 2"/>
    <property type="match status" value="1"/>
</dbReference>
<proteinExistence type="predicted"/>
<dbReference type="GO" id="GO:0000976">
    <property type="term" value="F:transcription cis-regulatory region binding"/>
    <property type="evidence" value="ECO:0007669"/>
    <property type="project" value="TreeGrafter"/>
</dbReference>
<evidence type="ECO:0000256" key="2">
    <source>
        <dbReference type="ARBA" id="ARBA00023125"/>
    </source>
</evidence>
<organism evidence="6 7">
    <name type="scientific">Nocardioides szechwanensis</name>
    <dbReference type="NCBI Taxonomy" id="1005944"/>
    <lineage>
        <taxon>Bacteria</taxon>
        <taxon>Bacillati</taxon>
        <taxon>Actinomycetota</taxon>
        <taxon>Actinomycetes</taxon>
        <taxon>Propionibacteriales</taxon>
        <taxon>Nocardioidaceae</taxon>
        <taxon>Nocardioides</taxon>
    </lineage>
</organism>
<dbReference type="InterPro" id="IPR050109">
    <property type="entry name" value="HTH-type_TetR-like_transc_reg"/>
</dbReference>
<evidence type="ECO:0000313" key="7">
    <source>
        <dbReference type="Proteomes" id="UP000199004"/>
    </source>
</evidence>
<keyword evidence="2 4" id="KW-0238">DNA-binding</keyword>
<evidence type="ECO:0000313" key="6">
    <source>
        <dbReference type="EMBL" id="SDN16982.1"/>
    </source>
</evidence>
<name>A0A1G9Z6D2_9ACTN</name>
<dbReference type="AlphaFoldDB" id="A0A1G9Z6D2"/>
<dbReference type="InterPro" id="IPR001647">
    <property type="entry name" value="HTH_TetR"/>
</dbReference>
<dbReference type="GO" id="GO:0003700">
    <property type="term" value="F:DNA-binding transcription factor activity"/>
    <property type="evidence" value="ECO:0007669"/>
    <property type="project" value="TreeGrafter"/>
</dbReference>
<evidence type="ECO:0000256" key="4">
    <source>
        <dbReference type="PROSITE-ProRule" id="PRU00335"/>
    </source>
</evidence>
<dbReference type="Proteomes" id="UP000199004">
    <property type="component" value="Unassembled WGS sequence"/>
</dbReference>
<dbReference type="PROSITE" id="PS50977">
    <property type="entry name" value="HTH_TETR_2"/>
    <property type="match status" value="1"/>
</dbReference>
<dbReference type="PANTHER" id="PTHR30055">
    <property type="entry name" value="HTH-TYPE TRANSCRIPTIONAL REGULATOR RUTR"/>
    <property type="match status" value="1"/>
</dbReference>
<reference evidence="6 7" key="1">
    <citation type="submission" date="2016-10" db="EMBL/GenBank/DDBJ databases">
        <authorList>
            <person name="de Groot N.N."/>
        </authorList>
    </citation>
    <scope>NUCLEOTIDE SEQUENCE [LARGE SCALE GENOMIC DNA]</scope>
    <source>
        <strain evidence="6 7">CGMCC 1.11147</strain>
    </source>
</reference>
<keyword evidence="1" id="KW-0805">Transcription regulation</keyword>
<evidence type="ECO:0000256" key="3">
    <source>
        <dbReference type="ARBA" id="ARBA00023163"/>
    </source>
</evidence>
<feature type="domain" description="HTH tetR-type" evidence="5">
    <location>
        <begin position="4"/>
        <end position="63"/>
    </location>
</feature>
<protein>
    <submittedName>
        <fullName evidence="6">Transcriptional regulator, TetR family</fullName>
    </submittedName>
</protein>
<dbReference type="InterPro" id="IPR009057">
    <property type="entry name" value="Homeodomain-like_sf"/>
</dbReference>
<dbReference type="SUPFAM" id="SSF46689">
    <property type="entry name" value="Homeodomain-like"/>
    <property type="match status" value="1"/>
</dbReference>
<feature type="DNA-binding region" description="H-T-H motif" evidence="4">
    <location>
        <begin position="26"/>
        <end position="45"/>
    </location>
</feature>
<keyword evidence="7" id="KW-1185">Reference proteome</keyword>
<gene>
    <name evidence="6" type="ORF">SAMN05192576_1629</name>
</gene>
<accession>A0A1G9Z6D2</accession>
<keyword evidence="3" id="KW-0804">Transcription</keyword>
<sequence>MSAEERRSALTDVTLRLLRVHGRAVTTRQIAEAAKVAEGTIFRVFDSKDELVDAALARAFEPGDVVARIEGIDPTQPLRSRLVNLVAILQQRFRATFELMQKVELVGPPHHLHDSAEHEAWRVRLEALLAGVVGDDADQLAVPVDHFVHVLRLLTFAGSHQKVADGRLLTPDQIVDTVLLGLRKRD</sequence>
<evidence type="ECO:0000256" key="1">
    <source>
        <dbReference type="ARBA" id="ARBA00023015"/>
    </source>
</evidence>
<dbReference type="EMBL" id="FNIC01000002">
    <property type="protein sequence ID" value="SDN16982.1"/>
    <property type="molecule type" value="Genomic_DNA"/>
</dbReference>
<dbReference type="STRING" id="1005944.SAMN05192576_1629"/>
<dbReference type="Pfam" id="PF00440">
    <property type="entry name" value="TetR_N"/>
    <property type="match status" value="1"/>
</dbReference>
<dbReference type="PANTHER" id="PTHR30055:SF234">
    <property type="entry name" value="HTH-TYPE TRANSCRIPTIONAL REGULATOR BETI"/>
    <property type="match status" value="1"/>
</dbReference>
<evidence type="ECO:0000259" key="5">
    <source>
        <dbReference type="PROSITE" id="PS50977"/>
    </source>
</evidence>